<dbReference type="InterPro" id="IPR005561">
    <property type="entry name" value="ANTAR"/>
</dbReference>
<dbReference type="Pfam" id="PF03861">
    <property type="entry name" value="ANTAR"/>
    <property type="match status" value="1"/>
</dbReference>
<gene>
    <name evidence="2" type="ORF">GCM10010178_53320</name>
</gene>
<evidence type="ECO:0000259" key="1">
    <source>
        <dbReference type="PROSITE" id="PS50921"/>
    </source>
</evidence>
<dbReference type="PROSITE" id="PS50921">
    <property type="entry name" value="ANTAR"/>
    <property type="match status" value="1"/>
</dbReference>
<protein>
    <recommendedName>
        <fullName evidence="1">ANTAR domain-containing protein</fullName>
    </recommendedName>
</protein>
<dbReference type="Proteomes" id="UP000649573">
    <property type="component" value="Unassembled WGS sequence"/>
</dbReference>
<dbReference type="InterPro" id="IPR036388">
    <property type="entry name" value="WH-like_DNA-bd_sf"/>
</dbReference>
<evidence type="ECO:0000313" key="3">
    <source>
        <dbReference type="Proteomes" id="UP000649573"/>
    </source>
</evidence>
<dbReference type="EMBL" id="BMRE01000026">
    <property type="protein sequence ID" value="GGU54208.1"/>
    <property type="molecule type" value="Genomic_DNA"/>
</dbReference>
<proteinExistence type="predicted"/>
<comment type="caution">
    <text evidence="2">The sequence shown here is derived from an EMBL/GenBank/DDBJ whole genome shotgun (WGS) entry which is preliminary data.</text>
</comment>
<dbReference type="SMART" id="SM01012">
    <property type="entry name" value="ANTAR"/>
    <property type="match status" value="1"/>
</dbReference>
<accession>A0ABQ2UVX6</accession>
<sequence length="135" mass="14197">MVSDPAPHMSRTGRPEVDDMLDQVVHQLLAANLDLHSVLGVFSRQQGVGRDRVHAVIDRLDDTIAAIHHAGARLQISLADEAALNQAKGALAARRDISVAEASDLITGHASRHALDVSVVARAVLAGDHLPSAGS</sequence>
<organism evidence="2 3">
    <name type="scientific">Lentzea flava</name>
    <dbReference type="NCBI Taxonomy" id="103732"/>
    <lineage>
        <taxon>Bacteria</taxon>
        <taxon>Bacillati</taxon>
        <taxon>Actinomycetota</taxon>
        <taxon>Actinomycetes</taxon>
        <taxon>Pseudonocardiales</taxon>
        <taxon>Pseudonocardiaceae</taxon>
        <taxon>Lentzea</taxon>
    </lineage>
</organism>
<dbReference type="Gene3D" id="1.10.10.10">
    <property type="entry name" value="Winged helix-like DNA-binding domain superfamily/Winged helix DNA-binding domain"/>
    <property type="match status" value="1"/>
</dbReference>
<evidence type="ECO:0000313" key="2">
    <source>
        <dbReference type="EMBL" id="GGU54208.1"/>
    </source>
</evidence>
<keyword evidence="3" id="KW-1185">Reference proteome</keyword>
<name>A0ABQ2UVX6_9PSEU</name>
<reference evidence="3" key="1">
    <citation type="journal article" date="2019" name="Int. J. Syst. Evol. Microbiol.">
        <title>The Global Catalogue of Microorganisms (GCM) 10K type strain sequencing project: providing services to taxonomists for standard genome sequencing and annotation.</title>
        <authorList>
            <consortium name="The Broad Institute Genomics Platform"/>
            <consortium name="The Broad Institute Genome Sequencing Center for Infectious Disease"/>
            <person name="Wu L."/>
            <person name="Ma J."/>
        </authorList>
    </citation>
    <scope>NUCLEOTIDE SEQUENCE [LARGE SCALE GENOMIC DNA]</scope>
    <source>
        <strain evidence="3">JCM 3296</strain>
    </source>
</reference>
<feature type="domain" description="ANTAR" evidence="1">
    <location>
        <begin position="64"/>
        <end position="125"/>
    </location>
</feature>